<reference evidence="1 2" key="1">
    <citation type="journal article" date="2016" name="Front. Microbiol.">
        <title>Fuerstia marisgermanicae gen. nov., sp. nov., an Unusual Member of the Phylum Planctomycetes from the German Wadden Sea.</title>
        <authorList>
            <person name="Kohn T."/>
            <person name="Heuer A."/>
            <person name="Jogler M."/>
            <person name="Vollmers J."/>
            <person name="Boedeker C."/>
            <person name="Bunk B."/>
            <person name="Rast P."/>
            <person name="Borchert D."/>
            <person name="Glockner I."/>
            <person name="Freese H.M."/>
            <person name="Klenk H.P."/>
            <person name="Overmann J."/>
            <person name="Kaster A.K."/>
            <person name="Rohde M."/>
            <person name="Wiegand S."/>
            <person name="Jogler C."/>
        </authorList>
    </citation>
    <scope>NUCLEOTIDE SEQUENCE [LARGE SCALE GENOMIC DNA]</scope>
    <source>
        <strain evidence="1 2">NH11</strain>
    </source>
</reference>
<name>A0A1P8WNV0_9PLAN</name>
<evidence type="ECO:0000313" key="2">
    <source>
        <dbReference type="Proteomes" id="UP000187735"/>
    </source>
</evidence>
<dbReference type="KEGG" id="fmr:Fuma_05393"/>
<dbReference type="AlphaFoldDB" id="A0A1P8WNV0"/>
<keyword evidence="2" id="KW-1185">Reference proteome</keyword>
<protein>
    <submittedName>
        <fullName evidence="1">Uncharacterized protein</fullName>
    </submittedName>
</protein>
<sequence length="166" mass="18179">MAKPIRLLIDLDEQRPLSQDLLGANNECVFRSVCFGDTACAEKYTAAGRPVFRFPGGTGSNFYNSFTGFFDEDSPSTRDYGGHNERIAQFTDGAGRVPDEYLKWGKKHDVSYSLVLNVCTQTSANNAGHHAVICCGVCSRWVGRRGCEVIRQGGVCDGGGRERSKE</sequence>
<dbReference type="STRING" id="1891926.Fuma_05393"/>
<evidence type="ECO:0000313" key="1">
    <source>
        <dbReference type="EMBL" id="APZ95731.1"/>
    </source>
</evidence>
<dbReference type="Proteomes" id="UP000187735">
    <property type="component" value="Chromosome"/>
</dbReference>
<accession>A0A1P8WNV0</accession>
<gene>
    <name evidence="1" type="ORF">Fuma_05393</name>
</gene>
<organism evidence="1 2">
    <name type="scientific">Fuerstiella marisgermanici</name>
    <dbReference type="NCBI Taxonomy" id="1891926"/>
    <lineage>
        <taxon>Bacteria</taxon>
        <taxon>Pseudomonadati</taxon>
        <taxon>Planctomycetota</taxon>
        <taxon>Planctomycetia</taxon>
        <taxon>Planctomycetales</taxon>
        <taxon>Planctomycetaceae</taxon>
        <taxon>Fuerstiella</taxon>
    </lineage>
</organism>
<dbReference type="EMBL" id="CP017641">
    <property type="protein sequence ID" value="APZ95731.1"/>
    <property type="molecule type" value="Genomic_DNA"/>
</dbReference>
<proteinExistence type="predicted"/>